<dbReference type="Proteomes" id="UP000242592">
    <property type="component" value="Unassembled WGS sequence"/>
</dbReference>
<dbReference type="OrthoDB" id="48563at2"/>
<dbReference type="STRING" id="1123380.SAMN02745199_1181"/>
<name>A0A1M5T5I2_9BACT</name>
<dbReference type="RefSeq" id="WP_073073158.1">
    <property type="nucleotide sequence ID" value="NZ_FQXN01000004.1"/>
</dbReference>
<sequence>MKKLGEVFKEVAIKNKLFRKLYVNTISKEEFSNMIGKPFNEYCEVTNFLNGTLFIECDDNIYVTELNFFKEKIREELNKKIGFKAINKVVIKHRR</sequence>
<protein>
    <recommendedName>
        <fullName evidence="3">DUF721 domain-containing protein</fullName>
    </recommendedName>
</protein>
<evidence type="ECO:0008006" key="3">
    <source>
        <dbReference type="Google" id="ProtNLM"/>
    </source>
</evidence>
<reference evidence="2" key="1">
    <citation type="submission" date="2016-11" db="EMBL/GenBank/DDBJ databases">
        <authorList>
            <person name="Varghese N."/>
            <person name="Submissions S."/>
        </authorList>
    </citation>
    <scope>NUCLEOTIDE SEQUENCE [LARGE SCALE GENOMIC DNA]</scope>
    <source>
        <strain evidence="2">DSM 15807</strain>
    </source>
</reference>
<dbReference type="EMBL" id="FQXN01000004">
    <property type="protein sequence ID" value="SHH45984.1"/>
    <property type="molecule type" value="Genomic_DNA"/>
</dbReference>
<dbReference type="InterPro" id="IPR007922">
    <property type="entry name" value="DciA-like"/>
</dbReference>
<keyword evidence="2" id="KW-1185">Reference proteome</keyword>
<organism evidence="1 2">
    <name type="scientific">Thermosipho atlanticus DSM 15807</name>
    <dbReference type="NCBI Taxonomy" id="1123380"/>
    <lineage>
        <taxon>Bacteria</taxon>
        <taxon>Thermotogati</taxon>
        <taxon>Thermotogota</taxon>
        <taxon>Thermotogae</taxon>
        <taxon>Thermotogales</taxon>
        <taxon>Fervidobacteriaceae</taxon>
        <taxon>Thermosipho</taxon>
    </lineage>
</organism>
<gene>
    <name evidence="1" type="ORF">SAMN02745199_1181</name>
</gene>
<evidence type="ECO:0000313" key="1">
    <source>
        <dbReference type="EMBL" id="SHH45984.1"/>
    </source>
</evidence>
<evidence type="ECO:0000313" key="2">
    <source>
        <dbReference type="Proteomes" id="UP000242592"/>
    </source>
</evidence>
<proteinExistence type="predicted"/>
<dbReference type="AlphaFoldDB" id="A0A1M5T5I2"/>
<accession>A0A1M5T5I2</accession>
<dbReference type="Pfam" id="PF05258">
    <property type="entry name" value="DciA"/>
    <property type="match status" value="1"/>
</dbReference>